<name>A0ACB9P7W8_BAUVA</name>
<dbReference type="Proteomes" id="UP000828941">
    <property type="component" value="Chromosome 5"/>
</dbReference>
<accession>A0ACB9P7W8</accession>
<protein>
    <submittedName>
        <fullName evidence="1">Uncharacterized protein</fullName>
    </submittedName>
</protein>
<evidence type="ECO:0000313" key="1">
    <source>
        <dbReference type="EMBL" id="KAI4344909.1"/>
    </source>
</evidence>
<proteinExistence type="predicted"/>
<sequence length="253" mass="27809">MAFYLFLVLSLFLIYKAVYGKSGVPEQPGFPRVLNEHHEHDLKDILMKHIKEGNFDCVDIYKQPAFQHPLLKNHKIQLYPSFFTDPMAMKNRSSNFGEGCPPGKVPIQRTSKDSSESQIARFHLFSKEFPGHHFATIGTTEDTIMHGAGASLNVYNPSVQIDQFSMALIWVINGPPSEANIIQFGWAGDGYQKTGCYNALCPANGASAVSYGGKSVASPDGVSPAMGSGVLASPEFGRACFFVDVELWIQITI</sequence>
<comment type="caution">
    <text evidence="1">The sequence shown here is derived from an EMBL/GenBank/DDBJ whole genome shotgun (WGS) entry which is preliminary data.</text>
</comment>
<evidence type="ECO:0000313" key="2">
    <source>
        <dbReference type="Proteomes" id="UP000828941"/>
    </source>
</evidence>
<keyword evidence="2" id="KW-1185">Reference proteome</keyword>
<dbReference type="EMBL" id="CM039430">
    <property type="protein sequence ID" value="KAI4344909.1"/>
    <property type="molecule type" value="Genomic_DNA"/>
</dbReference>
<gene>
    <name evidence="1" type="ORF">L6164_012091</name>
</gene>
<reference evidence="1 2" key="1">
    <citation type="journal article" date="2022" name="DNA Res.">
        <title>Chromosomal-level genome assembly of the orchid tree Bauhinia variegata (Leguminosae; Cercidoideae) supports the allotetraploid origin hypothesis of Bauhinia.</title>
        <authorList>
            <person name="Zhong Y."/>
            <person name="Chen Y."/>
            <person name="Zheng D."/>
            <person name="Pang J."/>
            <person name="Liu Y."/>
            <person name="Luo S."/>
            <person name="Meng S."/>
            <person name="Qian L."/>
            <person name="Wei D."/>
            <person name="Dai S."/>
            <person name="Zhou R."/>
        </authorList>
    </citation>
    <scope>NUCLEOTIDE SEQUENCE [LARGE SCALE GENOMIC DNA]</scope>
    <source>
        <strain evidence="1">BV-YZ2020</strain>
    </source>
</reference>
<organism evidence="1 2">
    <name type="scientific">Bauhinia variegata</name>
    <name type="common">Purple orchid tree</name>
    <name type="synonym">Phanera variegata</name>
    <dbReference type="NCBI Taxonomy" id="167791"/>
    <lineage>
        <taxon>Eukaryota</taxon>
        <taxon>Viridiplantae</taxon>
        <taxon>Streptophyta</taxon>
        <taxon>Embryophyta</taxon>
        <taxon>Tracheophyta</taxon>
        <taxon>Spermatophyta</taxon>
        <taxon>Magnoliopsida</taxon>
        <taxon>eudicotyledons</taxon>
        <taxon>Gunneridae</taxon>
        <taxon>Pentapetalae</taxon>
        <taxon>rosids</taxon>
        <taxon>fabids</taxon>
        <taxon>Fabales</taxon>
        <taxon>Fabaceae</taxon>
        <taxon>Cercidoideae</taxon>
        <taxon>Cercideae</taxon>
        <taxon>Bauhiniinae</taxon>
        <taxon>Bauhinia</taxon>
    </lineage>
</organism>